<gene>
    <name evidence="2" type="ORF">R2X38_21045</name>
</gene>
<keyword evidence="1" id="KW-0812">Transmembrane</keyword>
<dbReference type="Proteomes" id="UP001186452">
    <property type="component" value="Unassembled WGS sequence"/>
</dbReference>
<dbReference type="Pfam" id="PF07254">
    <property type="entry name" value="Cpta_toxin"/>
    <property type="match status" value="1"/>
</dbReference>
<keyword evidence="1" id="KW-0472">Membrane</keyword>
<comment type="caution">
    <text evidence="2">The sequence shown here is derived from an EMBL/GenBank/DDBJ whole genome shotgun (WGS) entry which is preliminary data.</text>
</comment>
<dbReference type="EMBL" id="JAWJZI010000013">
    <property type="protein sequence ID" value="MDV5171492.1"/>
    <property type="molecule type" value="Genomic_DNA"/>
</dbReference>
<dbReference type="RefSeq" id="WP_317524313.1">
    <property type="nucleotide sequence ID" value="NZ_JAWJZI010000013.1"/>
</dbReference>
<reference evidence="2 3" key="1">
    <citation type="submission" date="2023-10" db="EMBL/GenBank/DDBJ databases">
        <title>Marine bacteria isolated from horseshoe crab.</title>
        <authorList>
            <person name="Cheng T.H."/>
        </authorList>
    </citation>
    <scope>NUCLEOTIDE SEQUENCE [LARGE SCALE GENOMIC DNA]</scope>
    <source>
        <strain evidence="2 3">HSC6</strain>
    </source>
</reference>
<keyword evidence="3" id="KW-1185">Reference proteome</keyword>
<feature type="transmembrane region" description="Helical" evidence="1">
    <location>
        <begin position="20"/>
        <end position="40"/>
    </location>
</feature>
<evidence type="ECO:0000256" key="1">
    <source>
        <dbReference type="SAM" id="Phobius"/>
    </source>
</evidence>
<proteinExistence type="predicted"/>
<organism evidence="2 3">
    <name type="scientific">Photobacterium rosenbergii</name>
    <dbReference type="NCBI Taxonomy" id="294936"/>
    <lineage>
        <taxon>Bacteria</taxon>
        <taxon>Pseudomonadati</taxon>
        <taxon>Pseudomonadota</taxon>
        <taxon>Gammaproteobacteria</taxon>
        <taxon>Vibrionales</taxon>
        <taxon>Vibrionaceae</taxon>
        <taxon>Photobacterium</taxon>
    </lineage>
</organism>
<accession>A0ABU3ZN93</accession>
<protein>
    <submittedName>
        <fullName evidence="2">Protein YgfX</fullName>
    </submittedName>
</protein>
<name>A0ABU3ZN93_9GAMM</name>
<keyword evidence="1" id="KW-1133">Transmembrane helix</keyword>
<evidence type="ECO:0000313" key="2">
    <source>
        <dbReference type="EMBL" id="MDV5171492.1"/>
    </source>
</evidence>
<sequence length="142" mass="16291">MSPTTTANFADLTLTSSYRLIGALALLYASALLLLLLCVFRQTLPLPVFFAMAWWLLDEWEKRLVGICSLAGRLQISKQGHIRWQGQIWTLRTVRIRTAQILLWQLEGEAGRRWLPISPDACTHTDYRSLALYSHQYRAISD</sequence>
<evidence type="ECO:0000313" key="3">
    <source>
        <dbReference type="Proteomes" id="UP001186452"/>
    </source>
</evidence>
<dbReference type="InterPro" id="IPR009883">
    <property type="entry name" value="YgfX"/>
</dbReference>